<protein>
    <submittedName>
        <fullName evidence="1">Uncharacterized protein</fullName>
    </submittedName>
</protein>
<name>A0ABT5LUV0_9GAMM</name>
<dbReference type="Proteomes" id="UP001220225">
    <property type="component" value="Unassembled WGS sequence"/>
</dbReference>
<proteinExistence type="predicted"/>
<gene>
    <name evidence="1" type="ORF">PSI14_15420</name>
</gene>
<evidence type="ECO:0000313" key="2">
    <source>
        <dbReference type="Proteomes" id="UP001220225"/>
    </source>
</evidence>
<accession>A0ABT5LUV0</accession>
<reference evidence="1 2" key="1">
    <citation type="submission" date="2023-02" db="EMBL/GenBank/DDBJ databases">
        <title>Entomopathogenic bacteria.</title>
        <authorList>
            <person name="Machado R.A."/>
        </authorList>
    </citation>
    <scope>NUCLEOTIDE SEQUENCE [LARGE SCALE GENOMIC DNA]</scope>
    <source>
        <strain evidence="1 2">XENO-2</strain>
    </source>
</reference>
<comment type="caution">
    <text evidence="1">The sequence shown here is derived from an EMBL/GenBank/DDBJ whole genome shotgun (WGS) entry which is preliminary data.</text>
</comment>
<dbReference type="RefSeq" id="WP_273576717.1">
    <property type="nucleotide sequence ID" value="NZ_JAQRFN010000024.1"/>
</dbReference>
<keyword evidence="2" id="KW-1185">Reference proteome</keyword>
<dbReference type="EMBL" id="JAQRFN010000024">
    <property type="protein sequence ID" value="MDC9598200.1"/>
    <property type="molecule type" value="Genomic_DNA"/>
</dbReference>
<sequence>MIIDDSDKYGIFHTLANRLGVNNTNDCFKYGMPRKDDPVILNDMSPLWVASGENRGCVIEHLQLYNALLNKNLNFDIILMYKSNYGVMYQYSFKSNLKTRL</sequence>
<organism evidence="1 2">
    <name type="scientific">Xenorhabdus anantnagensis</name>
    <dbReference type="NCBI Taxonomy" id="3025875"/>
    <lineage>
        <taxon>Bacteria</taxon>
        <taxon>Pseudomonadati</taxon>
        <taxon>Pseudomonadota</taxon>
        <taxon>Gammaproteobacteria</taxon>
        <taxon>Enterobacterales</taxon>
        <taxon>Morganellaceae</taxon>
        <taxon>Xenorhabdus</taxon>
    </lineage>
</organism>
<evidence type="ECO:0000313" key="1">
    <source>
        <dbReference type="EMBL" id="MDC9598200.1"/>
    </source>
</evidence>